<evidence type="ECO:0000259" key="1">
    <source>
        <dbReference type="Pfam" id="PF00535"/>
    </source>
</evidence>
<evidence type="ECO:0000313" key="3">
    <source>
        <dbReference type="Proteomes" id="UP000774935"/>
    </source>
</evidence>
<feature type="domain" description="Glycosyltransferase 2-like" evidence="1">
    <location>
        <begin position="6"/>
        <end position="174"/>
    </location>
</feature>
<dbReference type="PANTHER" id="PTHR43685:SF2">
    <property type="entry name" value="GLYCOSYLTRANSFERASE 2-LIKE DOMAIN-CONTAINING PROTEIN"/>
    <property type="match status" value="1"/>
</dbReference>
<gene>
    <name evidence="2" type="ORF">KYK27_08680</name>
</gene>
<dbReference type="Proteomes" id="UP000774935">
    <property type="component" value="Unassembled WGS sequence"/>
</dbReference>
<dbReference type="InterPro" id="IPR050834">
    <property type="entry name" value="Glycosyltransf_2"/>
</dbReference>
<name>A0ABS6XAW7_9BACT</name>
<dbReference type="RefSeq" id="WP_199109639.1">
    <property type="nucleotide sequence ID" value="NZ_JAHWXQ010000002.1"/>
</dbReference>
<dbReference type="InterPro" id="IPR029044">
    <property type="entry name" value="Nucleotide-diphossugar_trans"/>
</dbReference>
<sequence>MRTGISVVICSYNGAELLPETIKHLVQQKVSLGLSWEIIIIDNASTDNTAEVAISEWRKYQIAVSFSVLKQPKQGLTFARELALEQAKYKFVLFCDDDNWLSPDYVNCAYEIMDRQPNIGILGGNGTLEFETNPPLWAASLSSFANGPQAIASGKVENNIVYGAGFTIRKSAYESLVRAGYKPLLSDRSGNSLSAGGDYELCYAITLIGYDIWYEENLKFKHFMPAKRINWNYCVRLYKEGAECLTVLTPYRLRVNKNVTSTLSFNINLFKTFLNQSKKLLPLLIQKFKLQPDSEEAKLNLLKITALKARILSLRNIKGMQQNFFKILTIKHQVNRYNQRMITPSKASSKHIKSAI</sequence>
<evidence type="ECO:0000313" key="2">
    <source>
        <dbReference type="EMBL" id="MBW3365116.1"/>
    </source>
</evidence>
<organism evidence="2 3">
    <name type="scientific">Pontibacter populi</name>
    <dbReference type="NCBI Taxonomy" id="890055"/>
    <lineage>
        <taxon>Bacteria</taxon>
        <taxon>Pseudomonadati</taxon>
        <taxon>Bacteroidota</taxon>
        <taxon>Cytophagia</taxon>
        <taxon>Cytophagales</taxon>
        <taxon>Hymenobacteraceae</taxon>
        <taxon>Pontibacter</taxon>
    </lineage>
</organism>
<proteinExistence type="predicted"/>
<dbReference type="CDD" id="cd00761">
    <property type="entry name" value="Glyco_tranf_GTA_type"/>
    <property type="match status" value="1"/>
</dbReference>
<accession>A0ABS6XAW7</accession>
<comment type="caution">
    <text evidence="2">The sequence shown here is derived from an EMBL/GenBank/DDBJ whole genome shotgun (WGS) entry which is preliminary data.</text>
</comment>
<keyword evidence="3" id="KW-1185">Reference proteome</keyword>
<dbReference type="PANTHER" id="PTHR43685">
    <property type="entry name" value="GLYCOSYLTRANSFERASE"/>
    <property type="match status" value="1"/>
</dbReference>
<dbReference type="EMBL" id="JAHWXQ010000002">
    <property type="protein sequence ID" value="MBW3365116.1"/>
    <property type="molecule type" value="Genomic_DNA"/>
</dbReference>
<dbReference type="SUPFAM" id="SSF53448">
    <property type="entry name" value="Nucleotide-diphospho-sugar transferases"/>
    <property type="match status" value="1"/>
</dbReference>
<reference evidence="2 3" key="1">
    <citation type="submission" date="2021-07" db="EMBL/GenBank/DDBJ databases">
        <authorList>
            <person name="Kim M.K."/>
        </authorList>
    </citation>
    <scope>NUCLEOTIDE SEQUENCE [LARGE SCALE GENOMIC DNA]</scope>
    <source>
        <strain evidence="2 3">HLY7-15</strain>
    </source>
</reference>
<dbReference type="InterPro" id="IPR001173">
    <property type="entry name" value="Glyco_trans_2-like"/>
</dbReference>
<dbReference type="Gene3D" id="3.90.550.10">
    <property type="entry name" value="Spore Coat Polysaccharide Biosynthesis Protein SpsA, Chain A"/>
    <property type="match status" value="1"/>
</dbReference>
<protein>
    <submittedName>
        <fullName evidence="2">Glycosyltransferase family 2 protein</fullName>
    </submittedName>
</protein>
<dbReference type="Pfam" id="PF00535">
    <property type="entry name" value="Glycos_transf_2"/>
    <property type="match status" value="1"/>
</dbReference>